<feature type="domain" description="Hydantoinase/oxoprolinase N-terminal" evidence="2">
    <location>
        <begin position="8"/>
        <end position="184"/>
    </location>
</feature>
<evidence type="ECO:0000259" key="1">
    <source>
        <dbReference type="Pfam" id="PF01968"/>
    </source>
</evidence>
<dbReference type="OrthoDB" id="9768323at2"/>
<dbReference type="AlphaFoldDB" id="A0A261S1M3"/>
<dbReference type="InterPro" id="IPR008040">
    <property type="entry name" value="Hydant_A_N"/>
</dbReference>
<dbReference type="RefSeq" id="WP_094855659.1">
    <property type="nucleotide sequence ID" value="NZ_NEVM01000005.1"/>
</dbReference>
<organism evidence="4 5">
    <name type="scientific">Bordetella genomosp. 10</name>
    <dbReference type="NCBI Taxonomy" id="1416804"/>
    <lineage>
        <taxon>Bacteria</taxon>
        <taxon>Pseudomonadati</taxon>
        <taxon>Pseudomonadota</taxon>
        <taxon>Betaproteobacteria</taxon>
        <taxon>Burkholderiales</taxon>
        <taxon>Alcaligenaceae</taxon>
        <taxon>Bordetella</taxon>
    </lineage>
</organism>
<proteinExistence type="predicted"/>
<keyword evidence="5" id="KW-1185">Reference proteome</keyword>
<dbReference type="GO" id="GO:0006749">
    <property type="term" value="P:glutathione metabolic process"/>
    <property type="evidence" value="ECO:0007669"/>
    <property type="project" value="TreeGrafter"/>
</dbReference>
<dbReference type="SUPFAM" id="SSF53067">
    <property type="entry name" value="Actin-like ATPase domain"/>
    <property type="match status" value="1"/>
</dbReference>
<dbReference type="Pfam" id="PF01968">
    <property type="entry name" value="Hydantoinase_A"/>
    <property type="match status" value="1"/>
</dbReference>
<evidence type="ECO:0008006" key="6">
    <source>
        <dbReference type="Google" id="ProtNLM"/>
    </source>
</evidence>
<dbReference type="InterPro" id="IPR049517">
    <property type="entry name" value="ACX-like_C"/>
</dbReference>
<evidence type="ECO:0000259" key="2">
    <source>
        <dbReference type="Pfam" id="PF05378"/>
    </source>
</evidence>
<evidence type="ECO:0000259" key="3">
    <source>
        <dbReference type="Pfam" id="PF19278"/>
    </source>
</evidence>
<dbReference type="InterPro" id="IPR043129">
    <property type="entry name" value="ATPase_NBD"/>
</dbReference>
<accession>A0A261S1M3</accession>
<dbReference type="PANTHER" id="PTHR11365:SF23">
    <property type="entry name" value="HYPOTHETICAL 5-OXOPROLINASE (EUROFUNG)-RELATED"/>
    <property type="match status" value="1"/>
</dbReference>
<sequence>MTTRTYSLGIDIGGTFTDVVLYCNESGRCHAHKELTTPHAPHRGVIAGVQHLFSRESIAYADVNRVVHATTLFTNALIERKGAPTGLITTAGFADTLEIARENKYELYDLHIELPKPLLERRTRLEVAERLSPAGEVEIPMNEEDVLACARQFSEAGIKSIAIVFLHAYANPVHEIRARALIAERYPDLFVSISSEVSPQIREYERTVTTVANAYVKPLADGYLALMTEELKNLGVAAPLFMMLSNGGLTHVDEAKRVPIQLLESGPAAGALAGAFFGEQAGIADILAFDMGGTTAKLALVQSGKPVIAHRFEASREKRLTEGSGLPISISTVELIEIGAGGGSLARMDELGLLKVGPESASSDPGPACYGRGGKQATVTDANLILGYLDPAAFAGGTMSIDAGLAEAALQPIADKAGMPVSELAWGVHSIVNENMAAAARVHVAERGHHAPDFSLLLTGGGGPLHGCEIARRLGIDRVICPPAAGVASALGLLMAPARVDRMVTVARRMSRVDWAELEAAYAALEADARRVVLETLGQGGAEPELRRAADLRFVGQGFEVITDLPAGPYDAAIETAIREAFVAAYLQSFGRLPPVGDIEIINIRVAATAAAGSGALQADAPTVGAAHAQAGTRKVWVDAMRSHQEVPVYRRQALRIGQRLAGPAVVQEASSTLVLPAGSKAFVHETGSLLISLSGRLETQPTPTDAAMA</sequence>
<dbReference type="InterPro" id="IPR045079">
    <property type="entry name" value="Oxoprolinase-like"/>
</dbReference>
<dbReference type="PANTHER" id="PTHR11365">
    <property type="entry name" value="5-OXOPROLINASE RELATED"/>
    <property type="match status" value="1"/>
</dbReference>
<dbReference type="InterPro" id="IPR002821">
    <property type="entry name" value="Hydantoinase_A"/>
</dbReference>
<reference evidence="5" key="1">
    <citation type="submission" date="2017-05" db="EMBL/GenBank/DDBJ databases">
        <title>Complete and WGS of Bordetella genogroups.</title>
        <authorList>
            <person name="Spilker T."/>
            <person name="Lipuma J."/>
        </authorList>
    </citation>
    <scope>NUCLEOTIDE SEQUENCE [LARGE SCALE GENOMIC DNA]</scope>
    <source>
        <strain evidence="5">AU16122</strain>
    </source>
</reference>
<feature type="domain" description="Acetophenone carboxylase-like C-terminal" evidence="3">
    <location>
        <begin position="580"/>
        <end position="685"/>
    </location>
</feature>
<dbReference type="GO" id="GO:0017168">
    <property type="term" value="F:5-oxoprolinase (ATP-hydrolyzing) activity"/>
    <property type="evidence" value="ECO:0007669"/>
    <property type="project" value="TreeGrafter"/>
</dbReference>
<protein>
    <recommendedName>
        <fullName evidence="6">Hydantoinase</fullName>
    </recommendedName>
</protein>
<evidence type="ECO:0000313" key="4">
    <source>
        <dbReference type="EMBL" id="OZI31244.1"/>
    </source>
</evidence>
<gene>
    <name evidence="4" type="ORF">CAL29_25290</name>
</gene>
<evidence type="ECO:0000313" key="5">
    <source>
        <dbReference type="Proteomes" id="UP000216020"/>
    </source>
</evidence>
<dbReference type="EMBL" id="NEVM01000005">
    <property type="protein sequence ID" value="OZI31244.1"/>
    <property type="molecule type" value="Genomic_DNA"/>
</dbReference>
<dbReference type="Pfam" id="PF05378">
    <property type="entry name" value="Hydant_A_N"/>
    <property type="match status" value="1"/>
</dbReference>
<feature type="domain" description="Hydantoinase A/oxoprolinase" evidence="1">
    <location>
        <begin position="206"/>
        <end position="500"/>
    </location>
</feature>
<dbReference type="Pfam" id="PF19278">
    <property type="entry name" value="Hydant_A_C"/>
    <property type="match status" value="1"/>
</dbReference>
<dbReference type="GO" id="GO:0005829">
    <property type="term" value="C:cytosol"/>
    <property type="evidence" value="ECO:0007669"/>
    <property type="project" value="TreeGrafter"/>
</dbReference>
<dbReference type="Proteomes" id="UP000216020">
    <property type="component" value="Unassembled WGS sequence"/>
</dbReference>
<name>A0A261S1M3_9BORD</name>
<comment type="caution">
    <text evidence="4">The sequence shown here is derived from an EMBL/GenBank/DDBJ whole genome shotgun (WGS) entry which is preliminary data.</text>
</comment>